<protein>
    <submittedName>
        <fullName evidence="1">Uncharacterized protein</fullName>
    </submittedName>
</protein>
<dbReference type="EMBL" id="JBBPBN010000060">
    <property type="protein sequence ID" value="KAK8987739.1"/>
    <property type="molecule type" value="Genomic_DNA"/>
</dbReference>
<dbReference type="Proteomes" id="UP001396334">
    <property type="component" value="Unassembled WGS sequence"/>
</dbReference>
<organism evidence="1 2">
    <name type="scientific">Hibiscus sabdariffa</name>
    <name type="common">roselle</name>
    <dbReference type="NCBI Taxonomy" id="183260"/>
    <lineage>
        <taxon>Eukaryota</taxon>
        <taxon>Viridiplantae</taxon>
        <taxon>Streptophyta</taxon>
        <taxon>Embryophyta</taxon>
        <taxon>Tracheophyta</taxon>
        <taxon>Spermatophyta</taxon>
        <taxon>Magnoliopsida</taxon>
        <taxon>eudicotyledons</taxon>
        <taxon>Gunneridae</taxon>
        <taxon>Pentapetalae</taxon>
        <taxon>rosids</taxon>
        <taxon>malvids</taxon>
        <taxon>Malvales</taxon>
        <taxon>Malvaceae</taxon>
        <taxon>Malvoideae</taxon>
        <taxon>Hibiscus</taxon>
    </lineage>
</organism>
<proteinExistence type="predicted"/>
<gene>
    <name evidence="1" type="ORF">V6N11_027482</name>
</gene>
<reference evidence="1 2" key="1">
    <citation type="journal article" date="2024" name="G3 (Bethesda)">
        <title>Genome assembly of Hibiscus sabdariffa L. provides insights into metabolisms of medicinal natural products.</title>
        <authorList>
            <person name="Kim T."/>
        </authorList>
    </citation>
    <scope>NUCLEOTIDE SEQUENCE [LARGE SCALE GENOMIC DNA]</scope>
    <source>
        <strain evidence="1">TK-2024</strain>
        <tissue evidence="1">Old leaves</tissue>
    </source>
</reference>
<evidence type="ECO:0000313" key="2">
    <source>
        <dbReference type="Proteomes" id="UP001396334"/>
    </source>
</evidence>
<evidence type="ECO:0000313" key="1">
    <source>
        <dbReference type="EMBL" id="KAK8987739.1"/>
    </source>
</evidence>
<name>A0ABR2PHE7_9ROSI</name>
<sequence length="81" mass="8813">MAHQSSDRLTSTDSAEVLNVLVLDSNNNLANQNALTNKDLVIVDSLRDGSHQSGLMPPVVDSKTTYLSNAYSPNTQFYQEG</sequence>
<keyword evidence="2" id="KW-1185">Reference proteome</keyword>
<comment type="caution">
    <text evidence="1">The sequence shown here is derived from an EMBL/GenBank/DDBJ whole genome shotgun (WGS) entry which is preliminary data.</text>
</comment>
<accession>A0ABR2PHE7</accession>